<dbReference type="Pfam" id="PF05175">
    <property type="entry name" value="MTS"/>
    <property type="match status" value="1"/>
</dbReference>
<dbReference type="InterPro" id="IPR007848">
    <property type="entry name" value="Small_mtfrase_dom"/>
</dbReference>
<name>A0AAW6U604_9MOLU</name>
<protein>
    <submittedName>
        <fullName evidence="2">Methyltransferase</fullName>
    </submittedName>
</protein>
<feature type="domain" description="Methyltransferase small" evidence="1">
    <location>
        <begin position="23"/>
        <end position="118"/>
    </location>
</feature>
<dbReference type="PANTHER" id="PTHR47739">
    <property type="entry name" value="TRNA1(VAL) (ADENINE(37)-N6)-METHYLTRANSFERASE"/>
    <property type="match status" value="1"/>
</dbReference>
<dbReference type="AlphaFoldDB" id="A0AAW6U604"/>
<dbReference type="GO" id="GO:0003676">
    <property type="term" value="F:nucleic acid binding"/>
    <property type="evidence" value="ECO:0007669"/>
    <property type="project" value="InterPro"/>
</dbReference>
<dbReference type="SUPFAM" id="SSF53335">
    <property type="entry name" value="S-adenosyl-L-methionine-dependent methyltransferases"/>
    <property type="match status" value="1"/>
</dbReference>
<keyword evidence="2" id="KW-0808">Transferase</keyword>
<gene>
    <name evidence="2" type="ORF">QJ521_06895</name>
</gene>
<dbReference type="GO" id="GO:0032259">
    <property type="term" value="P:methylation"/>
    <property type="evidence" value="ECO:0007669"/>
    <property type="project" value="UniProtKB-KW"/>
</dbReference>
<dbReference type="Proteomes" id="UP001431532">
    <property type="component" value="Unassembled WGS sequence"/>
</dbReference>
<dbReference type="InterPro" id="IPR029063">
    <property type="entry name" value="SAM-dependent_MTases_sf"/>
</dbReference>
<dbReference type="InterPro" id="IPR050210">
    <property type="entry name" value="tRNA_Adenine-N(6)_MTase"/>
</dbReference>
<dbReference type="GO" id="GO:0008757">
    <property type="term" value="F:S-adenosylmethionine-dependent methyltransferase activity"/>
    <property type="evidence" value="ECO:0007669"/>
    <property type="project" value="UniProtKB-ARBA"/>
</dbReference>
<sequence>MLRTLLGTDLWIDQKSNQAFNLDTVLLADFIKVPAKSKTVLDLGTGVGALMLYLSTKTKAKIIGVEVQEDRYLQALKNVELNHLQNQLFCLNQDIKTLKMKNVDCIVSNPPFFKVTETSNINDNDDETIARHEVLINLEELVSTVSKTLKFAGHFFMIHRPNRFAEIVSIMQKYQLEIKRVRFVHPYIDHKANHVLIHAIKNGQPESIIEAPLVLYKEKHIFTDEMNKINGGK</sequence>
<accession>A0AAW6U604</accession>
<organism evidence="2 3">
    <name type="scientific">Peloplasma aerotolerans</name>
    <dbReference type="NCBI Taxonomy" id="3044389"/>
    <lineage>
        <taxon>Bacteria</taxon>
        <taxon>Bacillati</taxon>
        <taxon>Mycoplasmatota</taxon>
        <taxon>Mollicutes</taxon>
        <taxon>Acholeplasmatales</taxon>
        <taxon>Acholeplasmataceae</taxon>
        <taxon>Peloplasma</taxon>
    </lineage>
</organism>
<dbReference type="GO" id="GO:0008170">
    <property type="term" value="F:N-methyltransferase activity"/>
    <property type="evidence" value="ECO:0007669"/>
    <property type="project" value="UniProtKB-ARBA"/>
</dbReference>
<proteinExistence type="predicted"/>
<dbReference type="EMBL" id="JASCXW010000023">
    <property type="protein sequence ID" value="MDI6453285.1"/>
    <property type="molecule type" value="Genomic_DNA"/>
</dbReference>
<dbReference type="RefSeq" id="WP_282839715.1">
    <property type="nucleotide sequence ID" value="NZ_JASCXW010000023.1"/>
</dbReference>
<dbReference type="CDD" id="cd02440">
    <property type="entry name" value="AdoMet_MTases"/>
    <property type="match status" value="1"/>
</dbReference>
<evidence type="ECO:0000313" key="3">
    <source>
        <dbReference type="Proteomes" id="UP001431532"/>
    </source>
</evidence>
<evidence type="ECO:0000313" key="2">
    <source>
        <dbReference type="EMBL" id="MDI6453285.1"/>
    </source>
</evidence>
<keyword evidence="3" id="KW-1185">Reference proteome</keyword>
<reference evidence="2" key="1">
    <citation type="submission" date="2023-05" db="EMBL/GenBank/DDBJ databases">
        <title>Mariniplasma microaerophilum sp. nov., a novel anaerobic mollicute isolated from terrestrial mud volcano, Taman Peninsula, Russia.</title>
        <authorList>
            <person name="Khomyakova M.A."/>
            <person name="Merkel A.Y."/>
            <person name="Slobodkin A.I."/>
        </authorList>
    </citation>
    <scope>NUCLEOTIDE SEQUENCE</scope>
    <source>
        <strain evidence="2">M4Ah</strain>
    </source>
</reference>
<keyword evidence="2" id="KW-0489">Methyltransferase</keyword>
<dbReference type="PANTHER" id="PTHR47739:SF1">
    <property type="entry name" value="TRNA1(VAL) (ADENINE(37)-N6)-METHYLTRANSFERASE"/>
    <property type="match status" value="1"/>
</dbReference>
<comment type="caution">
    <text evidence="2">The sequence shown here is derived from an EMBL/GenBank/DDBJ whole genome shotgun (WGS) entry which is preliminary data.</text>
</comment>
<dbReference type="Gene3D" id="3.40.50.150">
    <property type="entry name" value="Vaccinia Virus protein VP39"/>
    <property type="match status" value="1"/>
</dbReference>
<evidence type="ECO:0000259" key="1">
    <source>
        <dbReference type="Pfam" id="PF05175"/>
    </source>
</evidence>
<dbReference type="PROSITE" id="PS00092">
    <property type="entry name" value="N6_MTASE"/>
    <property type="match status" value="1"/>
</dbReference>
<dbReference type="InterPro" id="IPR002052">
    <property type="entry name" value="DNA_methylase_N6_adenine_CS"/>
</dbReference>